<protein>
    <submittedName>
        <fullName evidence="2">Uncharacterized protein</fullName>
    </submittedName>
</protein>
<dbReference type="AlphaFoldDB" id="A0A6N7IN34"/>
<keyword evidence="1" id="KW-0472">Membrane</keyword>
<gene>
    <name evidence="2" type="ORF">GFC01_03645</name>
</gene>
<dbReference type="RefSeq" id="WP_341473737.1">
    <property type="nucleotide sequence ID" value="NZ_WHYR01000006.1"/>
</dbReference>
<name>A0A6N7IN34_9FIRM</name>
<dbReference type="Proteomes" id="UP000441717">
    <property type="component" value="Unassembled WGS sequence"/>
</dbReference>
<comment type="caution">
    <text evidence="2">The sequence shown here is derived from an EMBL/GenBank/DDBJ whole genome shotgun (WGS) entry which is preliminary data.</text>
</comment>
<feature type="transmembrane region" description="Helical" evidence="1">
    <location>
        <begin position="30"/>
        <end position="49"/>
    </location>
</feature>
<evidence type="ECO:0000256" key="1">
    <source>
        <dbReference type="SAM" id="Phobius"/>
    </source>
</evidence>
<proteinExistence type="predicted"/>
<evidence type="ECO:0000313" key="2">
    <source>
        <dbReference type="EMBL" id="MQL51370.1"/>
    </source>
</evidence>
<accession>A0A6N7IN34</accession>
<reference evidence="2 3" key="1">
    <citation type="submission" date="2019-10" db="EMBL/GenBank/DDBJ databases">
        <title>Comparative genomics of sulfur disproportionating microorganisms.</title>
        <authorList>
            <person name="Ward L.M."/>
            <person name="Bertran E."/>
            <person name="Johnston D."/>
        </authorList>
    </citation>
    <scope>NUCLEOTIDE SEQUENCE [LARGE SCALE GENOMIC DNA]</scope>
    <source>
        <strain evidence="2 3">DSM 14055</strain>
    </source>
</reference>
<keyword evidence="3" id="KW-1185">Reference proteome</keyword>
<sequence>MKIILLILVFAIIIAWQVPPLVKKKMWRELTAFGVLLLIGMFYSFGLALQLPLPNPARAVEAVFAPVTRLMQQVLS</sequence>
<organism evidence="2 3">
    <name type="scientific">Desulfofundulus thermobenzoicus</name>
    <dbReference type="NCBI Taxonomy" id="29376"/>
    <lineage>
        <taxon>Bacteria</taxon>
        <taxon>Bacillati</taxon>
        <taxon>Bacillota</taxon>
        <taxon>Clostridia</taxon>
        <taxon>Eubacteriales</taxon>
        <taxon>Peptococcaceae</taxon>
        <taxon>Desulfofundulus</taxon>
    </lineage>
</organism>
<evidence type="ECO:0000313" key="3">
    <source>
        <dbReference type="Proteomes" id="UP000441717"/>
    </source>
</evidence>
<keyword evidence="1" id="KW-0812">Transmembrane</keyword>
<dbReference type="EMBL" id="WHYR01000006">
    <property type="protein sequence ID" value="MQL51370.1"/>
    <property type="molecule type" value="Genomic_DNA"/>
</dbReference>
<keyword evidence="1" id="KW-1133">Transmembrane helix</keyword>